<name>A0A6G1HYK3_9PEZI</name>
<feature type="compositionally biased region" description="Low complexity" evidence="1">
    <location>
        <begin position="104"/>
        <end position="117"/>
    </location>
</feature>
<dbReference type="SUPFAM" id="SSF57959">
    <property type="entry name" value="Leucine zipper domain"/>
    <property type="match status" value="1"/>
</dbReference>
<dbReference type="PROSITE" id="PS50217">
    <property type="entry name" value="BZIP"/>
    <property type="match status" value="1"/>
</dbReference>
<dbReference type="GO" id="GO:0003700">
    <property type="term" value="F:DNA-binding transcription factor activity"/>
    <property type="evidence" value="ECO:0007669"/>
    <property type="project" value="InterPro"/>
</dbReference>
<reference evidence="3" key="1">
    <citation type="journal article" date="2020" name="Stud. Mycol.">
        <title>101 Dothideomycetes genomes: a test case for predicting lifestyles and emergence of pathogens.</title>
        <authorList>
            <person name="Haridas S."/>
            <person name="Albert R."/>
            <person name="Binder M."/>
            <person name="Bloem J."/>
            <person name="Labutti K."/>
            <person name="Salamov A."/>
            <person name="Andreopoulos B."/>
            <person name="Baker S."/>
            <person name="Barry K."/>
            <person name="Bills G."/>
            <person name="Bluhm B."/>
            <person name="Cannon C."/>
            <person name="Castanera R."/>
            <person name="Culley D."/>
            <person name="Daum C."/>
            <person name="Ezra D."/>
            <person name="Gonzalez J."/>
            <person name="Henrissat B."/>
            <person name="Kuo A."/>
            <person name="Liang C."/>
            <person name="Lipzen A."/>
            <person name="Lutzoni F."/>
            <person name="Magnuson J."/>
            <person name="Mondo S."/>
            <person name="Nolan M."/>
            <person name="Ohm R."/>
            <person name="Pangilinan J."/>
            <person name="Park H.-J."/>
            <person name="Ramirez L."/>
            <person name="Alfaro M."/>
            <person name="Sun H."/>
            <person name="Tritt A."/>
            <person name="Yoshinaga Y."/>
            <person name="Zwiers L.-H."/>
            <person name="Turgeon B."/>
            <person name="Goodwin S."/>
            <person name="Spatafora J."/>
            <person name="Crous P."/>
            <person name="Grigoriev I."/>
        </authorList>
    </citation>
    <scope>NUCLEOTIDE SEQUENCE</scope>
    <source>
        <strain evidence="3">CBS 262.69</strain>
    </source>
</reference>
<dbReference type="Gene3D" id="3.30.160.60">
    <property type="entry name" value="Classic Zinc Finger"/>
    <property type="match status" value="1"/>
</dbReference>
<feature type="domain" description="BZIP" evidence="2">
    <location>
        <begin position="163"/>
        <end position="212"/>
    </location>
</feature>
<evidence type="ECO:0000313" key="3">
    <source>
        <dbReference type="EMBL" id="KAF2401128.1"/>
    </source>
</evidence>
<evidence type="ECO:0000256" key="1">
    <source>
        <dbReference type="SAM" id="MobiDB-lite"/>
    </source>
</evidence>
<dbReference type="InterPro" id="IPR004827">
    <property type="entry name" value="bZIP"/>
</dbReference>
<dbReference type="PROSITE" id="PS00036">
    <property type="entry name" value="BZIP_BASIC"/>
    <property type="match status" value="1"/>
</dbReference>
<dbReference type="Proteomes" id="UP000799640">
    <property type="component" value="Unassembled WGS sequence"/>
</dbReference>
<sequence>MGPAFVPYGTGLDTPDFRYSFTGSTAQTVSPKDLFNELVGSAPPSTAFTNLTSPDMNSPYMGDSYETSPLFQPDTEVSESWYPLFADVTPDTKPVAPDMQRTISGVSTGQGSTSSNSPPALGHTRKVSSTTSPLGGVARHGSNAGLKSRRRKVPLPPIEIDPNDRLAAKRARNTLAARESRQRKLDHVALLEQRLAEVESARDSMRAELIRLGYQGPLLDK</sequence>
<dbReference type="EMBL" id="ML996693">
    <property type="protein sequence ID" value="KAF2401128.1"/>
    <property type="molecule type" value="Genomic_DNA"/>
</dbReference>
<gene>
    <name evidence="3" type="ORF">EJ06DRAFT_378811</name>
</gene>
<evidence type="ECO:0000313" key="4">
    <source>
        <dbReference type="Proteomes" id="UP000799640"/>
    </source>
</evidence>
<evidence type="ECO:0000259" key="2">
    <source>
        <dbReference type="PROSITE" id="PS50217"/>
    </source>
</evidence>
<proteinExistence type="predicted"/>
<protein>
    <recommendedName>
        <fullName evidence="2">BZIP domain-containing protein</fullName>
    </recommendedName>
</protein>
<dbReference type="CDD" id="cd12193">
    <property type="entry name" value="bZIP_GCN4"/>
    <property type="match status" value="1"/>
</dbReference>
<organism evidence="3 4">
    <name type="scientific">Trichodelitschia bisporula</name>
    <dbReference type="NCBI Taxonomy" id="703511"/>
    <lineage>
        <taxon>Eukaryota</taxon>
        <taxon>Fungi</taxon>
        <taxon>Dikarya</taxon>
        <taxon>Ascomycota</taxon>
        <taxon>Pezizomycotina</taxon>
        <taxon>Dothideomycetes</taxon>
        <taxon>Dothideomycetes incertae sedis</taxon>
        <taxon>Phaeotrichales</taxon>
        <taxon>Phaeotrichaceae</taxon>
        <taxon>Trichodelitschia</taxon>
    </lineage>
</organism>
<keyword evidence="4" id="KW-1185">Reference proteome</keyword>
<accession>A0A6G1HYK3</accession>
<dbReference type="AlphaFoldDB" id="A0A6G1HYK3"/>
<feature type="region of interest" description="Disordered" evidence="1">
    <location>
        <begin position="104"/>
        <end position="161"/>
    </location>
</feature>
<dbReference type="InterPro" id="IPR046347">
    <property type="entry name" value="bZIP_sf"/>
</dbReference>
<dbReference type="OrthoDB" id="5419235at2759"/>